<dbReference type="EMBL" id="CM017872">
    <property type="protein sequence ID" value="KAG1328170.1"/>
    <property type="molecule type" value="Genomic_DNA"/>
</dbReference>
<dbReference type="CDD" id="cd03561">
    <property type="entry name" value="VHS"/>
    <property type="match status" value="1"/>
</dbReference>
<dbReference type="SMART" id="SM00288">
    <property type="entry name" value="VHS"/>
    <property type="match status" value="1"/>
</dbReference>
<evidence type="ECO:0000313" key="9">
    <source>
        <dbReference type="EMBL" id="KAG1328170.1"/>
    </source>
</evidence>
<dbReference type="AlphaFoldDB" id="A0A8K0HX53"/>
<gene>
    <name evidence="9" type="ORF">COCNU_01G021040</name>
</gene>
<dbReference type="PROSITE" id="PS50909">
    <property type="entry name" value="GAT"/>
    <property type="match status" value="1"/>
</dbReference>
<evidence type="ECO:0000256" key="3">
    <source>
        <dbReference type="ARBA" id="ARBA00022448"/>
    </source>
</evidence>
<comment type="similarity">
    <text evidence="2">Belongs to the TOM1 family.</text>
</comment>
<feature type="compositionally biased region" description="Basic and acidic residues" evidence="6">
    <location>
        <begin position="368"/>
        <end position="382"/>
    </location>
</feature>
<organism evidence="9 10">
    <name type="scientific">Cocos nucifera</name>
    <name type="common">Coconut palm</name>
    <dbReference type="NCBI Taxonomy" id="13894"/>
    <lineage>
        <taxon>Eukaryota</taxon>
        <taxon>Viridiplantae</taxon>
        <taxon>Streptophyta</taxon>
        <taxon>Embryophyta</taxon>
        <taxon>Tracheophyta</taxon>
        <taxon>Spermatophyta</taxon>
        <taxon>Magnoliopsida</taxon>
        <taxon>Liliopsida</taxon>
        <taxon>Arecaceae</taxon>
        <taxon>Arecoideae</taxon>
        <taxon>Cocoseae</taxon>
        <taxon>Attaleinae</taxon>
        <taxon>Cocos</taxon>
    </lineage>
</organism>
<dbReference type="Gene3D" id="1.20.58.160">
    <property type="match status" value="1"/>
</dbReference>
<reference evidence="9" key="2">
    <citation type="submission" date="2019-07" db="EMBL/GenBank/DDBJ databases">
        <authorList>
            <person name="Yang Y."/>
            <person name="Bocs S."/>
            <person name="Baudouin L."/>
        </authorList>
    </citation>
    <scope>NUCLEOTIDE SEQUENCE</scope>
    <source>
        <tissue evidence="9">Spear leaf of Hainan Tall coconut</tissue>
    </source>
</reference>
<evidence type="ECO:0000256" key="5">
    <source>
        <dbReference type="ARBA" id="ARBA00023136"/>
    </source>
</evidence>
<dbReference type="PANTHER" id="PTHR45898">
    <property type="entry name" value="TOM1-LIKE PROTEIN"/>
    <property type="match status" value="1"/>
</dbReference>
<keyword evidence="4" id="KW-0653">Protein transport</keyword>
<proteinExistence type="inferred from homology"/>
<comment type="caution">
    <text evidence="9">The sequence shown here is derived from an EMBL/GenBank/DDBJ whole genome shotgun (WGS) entry which is preliminary data.</text>
</comment>
<dbReference type="Pfam" id="PF03127">
    <property type="entry name" value="GAT"/>
    <property type="match status" value="1"/>
</dbReference>
<dbReference type="GO" id="GO:0035091">
    <property type="term" value="F:phosphatidylinositol binding"/>
    <property type="evidence" value="ECO:0007669"/>
    <property type="project" value="InterPro"/>
</dbReference>
<keyword evidence="3" id="KW-0813">Transport</keyword>
<protein>
    <submittedName>
        <fullName evidence="9">TOM1-like protein 5</fullName>
    </submittedName>
</protein>
<dbReference type="InterPro" id="IPR044836">
    <property type="entry name" value="TOL_plant"/>
</dbReference>
<evidence type="ECO:0000256" key="4">
    <source>
        <dbReference type="ARBA" id="ARBA00022927"/>
    </source>
</evidence>
<dbReference type="SUPFAM" id="SSF89009">
    <property type="entry name" value="GAT-like domain"/>
    <property type="match status" value="1"/>
</dbReference>
<sequence>MGGPMASEMVKVATTDKLKDMDWMKNIEICELVARDPGQAKDVIKSIKKRLGNKNANTQLFAAMLLEMLMNNCGEHIHRHVIDNGLLPILVKIVKKKTDLPVRERIFLLLDATQTALGGASGKYPQYYAAYYDLVSAGVQFPQRPCVRPAEQPASKVQAKNLPAQESLPQKYENGERQTDTQIMPDSSVIHKATSILEVLRDVLCALDPKHPEGAADEFVLDLIEQCSFQKQRVMHLVMTSRDEKVVPQAIELNDQLHKVLTQHDALLSVRATSTAAPCVNEEAEEEEDVERLYRRIRKGKACAEDHSDGSVGSFRSIPKEKLQRPLIRPLCIQPSDPDNKPRPLCIQSSDPETKPPPAVIIPPPPAKHLERERFFKEKKMDGSALTGHMRGLSLNSCNGSSSRSGSTDFSE</sequence>
<evidence type="ECO:0000313" key="10">
    <source>
        <dbReference type="Proteomes" id="UP000797356"/>
    </source>
</evidence>
<feature type="compositionally biased region" description="Pro residues" evidence="6">
    <location>
        <begin position="355"/>
        <end position="367"/>
    </location>
</feature>
<dbReference type="GO" id="GO:0043328">
    <property type="term" value="P:protein transport to vacuole involved in ubiquitin-dependent protein catabolic process via the multivesicular body sorting pathway"/>
    <property type="evidence" value="ECO:0007669"/>
    <property type="project" value="InterPro"/>
</dbReference>
<keyword evidence="5" id="KW-0472">Membrane</keyword>
<feature type="domain" description="GAT" evidence="8">
    <location>
        <begin position="181"/>
        <end position="269"/>
    </location>
</feature>
<dbReference type="CDD" id="cd14231">
    <property type="entry name" value="GAT_GGA-like_plant"/>
    <property type="match status" value="1"/>
</dbReference>
<dbReference type="GO" id="GO:0005737">
    <property type="term" value="C:cytoplasm"/>
    <property type="evidence" value="ECO:0007669"/>
    <property type="project" value="UniProtKB-ARBA"/>
</dbReference>
<dbReference type="InterPro" id="IPR038425">
    <property type="entry name" value="GAT_sf"/>
</dbReference>
<evidence type="ECO:0000256" key="2">
    <source>
        <dbReference type="ARBA" id="ARBA00007708"/>
    </source>
</evidence>
<comment type="subcellular location">
    <subcellularLocation>
        <location evidence="1">Membrane</location>
        <topology evidence="1">Peripheral membrane protein</topology>
    </subcellularLocation>
</comment>
<evidence type="ECO:0000259" key="7">
    <source>
        <dbReference type="PROSITE" id="PS50179"/>
    </source>
</evidence>
<evidence type="ECO:0000256" key="1">
    <source>
        <dbReference type="ARBA" id="ARBA00004170"/>
    </source>
</evidence>
<accession>A0A8K0HX53</accession>
<dbReference type="Proteomes" id="UP000797356">
    <property type="component" value="Chromosome 1"/>
</dbReference>
<feature type="compositionally biased region" description="Low complexity" evidence="6">
    <location>
        <begin position="391"/>
        <end position="412"/>
    </location>
</feature>
<reference evidence="9" key="1">
    <citation type="journal article" date="2017" name="Gigascience">
        <title>The genome draft of coconut (Cocos nucifera).</title>
        <authorList>
            <person name="Xiao Y."/>
            <person name="Xu P."/>
            <person name="Fan H."/>
            <person name="Baudouin L."/>
            <person name="Xia W."/>
            <person name="Bocs S."/>
            <person name="Xu J."/>
            <person name="Li Q."/>
            <person name="Guo A."/>
            <person name="Zhou L."/>
            <person name="Li J."/>
            <person name="Wu Y."/>
            <person name="Ma Z."/>
            <person name="Armero A."/>
            <person name="Issali A.E."/>
            <person name="Liu N."/>
            <person name="Peng M."/>
            <person name="Yang Y."/>
        </authorList>
    </citation>
    <scope>NUCLEOTIDE SEQUENCE</scope>
    <source>
        <tissue evidence="9">Spear leaf of Hainan Tall coconut</tissue>
    </source>
</reference>
<evidence type="ECO:0000256" key="6">
    <source>
        <dbReference type="SAM" id="MobiDB-lite"/>
    </source>
</evidence>
<name>A0A8K0HX53_COCNU</name>
<dbReference type="OrthoDB" id="2018246at2759"/>
<dbReference type="PANTHER" id="PTHR45898:SF3">
    <property type="entry name" value="TOM1-LIKE PROTEIN 5"/>
    <property type="match status" value="1"/>
</dbReference>
<dbReference type="Pfam" id="PF00790">
    <property type="entry name" value="VHS"/>
    <property type="match status" value="1"/>
</dbReference>
<dbReference type="SUPFAM" id="SSF48464">
    <property type="entry name" value="ENTH/VHS domain"/>
    <property type="match status" value="1"/>
</dbReference>
<dbReference type="GO" id="GO:0016020">
    <property type="term" value="C:membrane"/>
    <property type="evidence" value="ECO:0007669"/>
    <property type="project" value="UniProtKB-SubCell"/>
</dbReference>
<feature type="domain" description="VHS" evidence="7">
    <location>
        <begin position="13"/>
        <end position="142"/>
    </location>
</feature>
<dbReference type="InterPro" id="IPR002014">
    <property type="entry name" value="VHS_dom"/>
</dbReference>
<dbReference type="PROSITE" id="PS50179">
    <property type="entry name" value="VHS"/>
    <property type="match status" value="1"/>
</dbReference>
<dbReference type="InterPro" id="IPR008942">
    <property type="entry name" value="ENTH_VHS"/>
</dbReference>
<keyword evidence="10" id="KW-1185">Reference proteome</keyword>
<dbReference type="GO" id="GO:0043130">
    <property type="term" value="F:ubiquitin binding"/>
    <property type="evidence" value="ECO:0007669"/>
    <property type="project" value="InterPro"/>
</dbReference>
<evidence type="ECO:0000259" key="8">
    <source>
        <dbReference type="PROSITE" id="PS50909"/>
    </source>
</evidence>
<feature type="region of interest" description="Disordered" evidence="6">
    <location>
        <begin position="331"/>
        <end position="412"/>
    </location>
</feature>
<dbReference type="InterPro" id="IPR004152">
    <property type="entry name" value="GAT_dom"/>
</dbReference>
<dbReference type="Gene3D" id="1.25.40.90">
    <property type="match status" value="1"/>
</dbReference>